<protein>
    <submittedName>
        <fullName evidence="1">Uncharacterized protein</fullName>
    </submittedName>
</protein>
<sequence length="54" mass="6048">RKALEIIFKFHPAFKGNASSIHMPAREFSLELAQKLTEELGFSNINAAIKDIFG</sequence>
<gene>
    <name evidence="1" type="ORF">LCGC14_1822770</name>
</gene>
<comment type="caution">
    <text evidence="1">The sequence shown here is derived from an EMBL/GenBank/DDBJ whole genome shotgun (WGS) entry which is preliminary data.</text>
</comment>
<organism evidence="1">
    <name type="scientific">marine sediment metagenome</name>
    <dbReference type="NCBI Taxonomy" id="412755"/>
    <lineage>
        <taxon>unclassified sequences</taxon>
        <taxon>metagenomes</taxon>
        <taxon>ecological metagenomes</taxon>
    </lineage>
</organism>
<dbReference type="EMBL" id="LAZR01017876">
    <property type="protein sequence ID" value="KKL98599.1"/>
    <property type="molecule type" value="Genomic_DNA"/>
</dbReference>
<accession>A0A0F9GIE6</accession>
<evidence type="ECO:0000313" key="1">
    <source>
        <dbReference type="EMBL" id="KKL98599.1"/>
    </source>
</evidence>
<reference evidence="1" key="1">
    <citation type="journal article" date="2015" name="Nature">
        <title>Complex archaea that bridge the gap between prokaryotes and eukaryotes.</title>
        <authorList>
            <person name="Spang A."/>
            <person name="Saw J.H."/>
            <person name="Jorgensen S.L."/>
            <person name="Zaremba-Niedzwiedzka K."/>
            <person name="Martijn J."/>
            <person name="Lind A.E."/>
            <person name="van Eijk R."/>
            <person name="Schleper C."/>
            <person name="Guy L."/>
            <person name="Ettema T.J."/>
        </authorList>
    </citation>
    <scope>NUCLEOTIDE SEQUENCE</scope>
</reference>
<proteinExistence type="predicted"/>
<name>A0A0F9GIE6_9ZZZZ</name>
<feature type="non-terminal residue" evidence="1">
    <location>
        <position position="1"/>
    </location>
</feature>
<dbReference type="AlphaFoldDB" id="A0A0F9GIE6"/>